<dbReference type="GO" id="GO:0006099">
    <property type="term" value="P:tricarboxylic acid cycle"/>
    <property type="evidence" value="ECO:0007669"/>
    <property type="project" value="UniProtKB-UniPathway"/>
</dbReference>
<dbReference type="PROSITE" id="PS51379">
    <property type="entry name" value="4FE4S_FER_2"/>
    <property type="match status" value="1"/>
</dbReference>
<dbReference type="Pfam" id="PF13534">
    <property type="entry name" value="Fer4_17"/>
    <property type="match status" value="1"/>
</dbReference>
<evidence type="ECO:0000256" key="6">
    <source>
        <dbReference type="ARBA" id="ARBA00022448"/>
    </source>
</evidence>
<dbReference type="EnsemblMetazoa" id="PPA33619.1">
    <property type="protein sequence ID" value="PPA33619.1"/>
    <property type="gene ID" value="WBGene00271988"/>
</dbReference>
<comment type="pathway">
    <text evidence="2 17">Carbohydrate metabolism; tricarboxylic acid cycle; fumarate from succinate (eukaryal route): step 1/1.</text>
</comment>
<evidence type="ECO:0000256" key="8">
    <source>
        <dbReference type="ARBA" id="ARBA00022532"/>
    </source>
</evidence>
<dbReference type="InterPro" id="IPR004489">
    <property type="entry name" value="Succ_DH/fum_Rdtase_Fe-S"/>
</dbReference>
<dbReference type="SUPFAM" id="SSF54292">
    <property type="entry name" value="2Fe-2S ferredoxin-like"/>
    <property type="match status" value="1"/>
</dbReference>
<dbReference type="GO" id="GO:0046872">
    <property type="term" value="F:metal ion binding"/>
    <property type="evidence" value="ECO:0007669"/>
    <property type="project" value="UniProtKB-KW"/>
</dbReference>
<evidence type="ECO:0000256" key="3">
    <source>
        <dbReference type="ARBA" id="ARBA00009433"/>
    </source>
</evidence>
<dbReference type="AlphaFoldDB" id="A0A2A6B945"/>
<evidence type="ECO:0000256" key="4">
    <source>
        <dbReference type="ARBA" id="ARBA00012792"/>
    </source>
</evidence>
<keyword evidence="6" id="KW-0813">Transport</keyword>
<organism evidence="18 19">
    <name type="scientific">Pristionchus pacificus</name>
    <name type="common">Parasitic nematode worm</name>
    <dbReference type="NCBI Taxonomy" id="54126"/>
    <lineage>
        <taxon>Eukaryota</taxon>
        <taxon>Metazoa</taxon>
        <taxon>Ecdysozoa</taxon>
        <taxon>Nematoda</taxon>
        <taxon>Chromadorea</taxon>
        <taxon>Rhabditida</taxon>
        <taxon>Rhabditina</taxon>
        <taxon>Diplogasteromorpha</taxon>
        <taxon>Diplogasteroidea</taxon>
        <taxon>Neodiplogasteridae</taxon>
        <taxon>Pristionchus</taxon>
    </lineage>
</organism>
<evidence type="ECO:0000256" key="12">
    <source>
        <dbReference type="ARBA" id="ARBA00023002"/>
    </source>
</evidence>
<keyword evidence="9 17" id="KW-0001">2Fe-2S</keyword>
<dbReference type="GO" id="GO:0008177">
    <property type="term" value="F:succinate dehydrogenase (quinone) activity"/>
    <property type="evidence" value="ECO:0007669"/>
    <property type="project" value="UniProtKB-EC"/>
</dbReference>
<evidence type="ECO:0000256" key="5">
    <source>
        <dbReference type="ARBA" id="ARBA00016766"/>
    </source>
</evidence>
<evidence type="ECO:0000256" key="17">
    <source>
        <dbReference type="RuleBase" id="RU361237"/>
    </source>
</evidence>
<keyword evidence="17" id="KW-0496">Mitochondrion</keyword>
<keyword evidence="7 17" id="KW-0004">4Fe-4S</keyword>
<dbReference type="InterPro" id="IPR001041">
    <property type="entry name" value="2Fe-2S_ferredoxin-type"/>
</dbReference>
<dbReference type="InterPro" id="IPR055119">
    <property type="entry name" value="Mig18_Fn1"/>
</dbReference>
<comment type="similarity">
    <text evidence="3 17">Belongs to the succinate dehydrogenase/fumarate reductase iron-sulfur protein family.</text>
</comment>
<dbReference type="PROSITE" id="PS00197">
    <property type="entry name" value="2FE2S_FER_1"/>
    <property type="match status" value="1"/>
</dbReference>
<dbReference type="InterPro" id="IPR009051">
    <property type="entry name" value="Helical_ferredxn"/>
</dbReference>
<dbReference type="PROSITE" id="PS00198">
    <property type="entry name" value="4FE4S_FER_1"/>
    <property type="match status" value="1"/>
</dbReference>
<dbReference type="GO" id="GO:0051537">
    <property type="term" value="F:2 iron, 2 sulfur cluster binding"/>
    <property type="evidence" value="ECO:0007669"/>
    <property type="project" value="UniProtKB-KW"/>
</dbReference>
<keyword evidence="17" id="KW-0472">Membrane</keyword>
<dbReference type="InterPro" id="IPR017896">
    <property type="entry name" value="4Fe4S_Fe-S-bd"/>
</dbReference>
<proteinExistence type="inferred from homology"/>
<evidence type="ECO:0000256" key="2">
    <source>
        <dbReference type="ARBA" id="ARBA00004788"/>
    </source>
</evidence>
<comment type="catalytic activity">
    <reaction evidence="16">
        <text>a quinone + succinate = fumarate + a quinol</text>
        <dbReference type="Rhea" id="RHEA:40523"/>
        <dbReference type="ChEBI" id="CHEBI:24646"/>
        <dbReference type="ChEBI" id="CHEBI:29806"/>
        <dbReference type="ChEBI" id="CHEBI:30031"/>
        <dbReference type="ChEBI" id="CHEBI:132124"/>
        <dbReference type="EC" id="1.3.5.1"/>
    </reaction>
</comment>
<accession>A0A8R1YP01</accession>
<dbReference type="GO" id="GO:0005743">
    <property type="term" value="C:mitochondrial inner membrane"/>
    <property type="evidence" value="ECO:0007669"/>
    <property type="project" value="UniProtKB-SubCell"/>
</dbReference>
<dbReference type="FunFam" id="1.10.1060.10:FF:000001">
    <property type="entry name" value="Succinate dehydrogenase iron-sulfur subunit SdhB"/>
    <property type="match status" value="1"/>
</dbReference>
<dbReference type="NCBIfam" id="TIGR00384">
    <property type="entry name" value="dhsB"/>
    <property type="match status" value="2"/>
</dbReference>
<name>A0A2A6B945_PRIPA</name>
<dbReference type="Pfam" id="PF23003">
    <property type="entry name" value="Fn1_2"/>
    <property type="match status" value="2"/>
</dbReference>
<dbReference type="Proteomes" id="UP000005239">
    <property type="component" value="Unassembled WGS sequence"/>
</dbReference>
<dbReference type="SUPFAM" id="SSF46548">
    <property type="entry name" value="alpha-helical ferredoxin"/>
    <property type="match status" value="1"/>
</dbReference>
<dbReference type="InterPro" id="IPR025192">
    <property type="entry name" value="Succ_DH/fum_Rdtase_N"/>
</dbReference>
<dbReference type="GO" id="GO:0022904">
    <property type="term" value="P:respiratory electron transport chain"/>
    <property type="evidence" value="ECO:0000318"/>
    <property type="project" value="GO_Central"/>
</dbReference>
<reference evidence="19" key="1">
    <citation type="journal article" date="2008" name="Nat. Genet.">
        <title>The Pristionchus pacificus genome provides a unique perspective on nematode lifestyle and parasitism.</title>
        <authorList>
            <person name="Dieterich C."/>
            <person name="Clifton S.W."/>
            <person name="Schuster L.N."/>
            <person name="Chinwalla A."/>
            <person name="Delehaunty K."/>
            <person name="Dinkelacker I."/>
            <person name="Fulton L."/>
            <person name="Fulton R."/>
            <person name="Godfrey J."/>
            <person name="Minx P."/>
            <person name="Mitreva M."/>
            <person name="Roeseler W."/>
            <person name="Tian H."/>
            <person name="Witte H."/>
            <person name="Yang S.P."/>
            <person name="Wilson R.K."/>
            <person name="Sommer R.J."/>
        </authorList>
    </citation>
    <scope>NUCLEOTIDE SEQUENCE [LARGE SCALE GENOMIC DNA]</scope>
    <source>
        <strain evidence="19">PS312</strain>
    </source>
</reference>
<comment type="subcellular location">
    <subcellularLocation>
        <location evidence="1 17">Mitochondrion inner membrane</location>
        <topology evidence="1 17">Peripheral membrane protein</topology>
        <orientation evidence="1 17">Matrix side</orientation>
    </subcellularLocation>
</comment>
<keyword evidence="13 17" id="KW-0408">Iron</keyword>
<comment type="function">
    <text evidence="17">Iron-sulfur protein (IP) subunit of succinate dehydrogenase (SDH) that is involved in complex II of the mitochondrial electron transport chain and is responsible for transferring electrons from succinate to ubiquinone (coenzyme Q).</text>
</comment>
<gene>
    <name evidence="18" type="primary">WBGene00271988</name>
</gene>
<keyword evidence="10 17" id="KW-0479">Metal-binding</keyword>
<evidence type="ECO:0000256" key="1">
    <source>
        <dbReference type="ARBA" id="ARBA00004443"/>
    </source>
</evidence>
<accession>A0A2A6B945</accession>
<dbReference type="InterPro" id="IPR036010">
    <property type="entry name" value="2Fe-2S_ferredoxin-like_sf"/>
</dbReference>
<evidence type="ECO:0000256" key="16">
    <source>
        <dbReference type="ARBA" id="ARBA00049220"/>
    </source>
</evidence>
<evidence type="ECO:0000256" key="10">
    <source>
        <dbReference type="ARBA" id="ARBA00022723"/>
    </source>
</evidence>
<evidence type="ECO:0000256" key="9">
    <source>
        <dbReference type="ARBA" id="ARBA00022714"/>
    </source>
</evidence>
<dbReference type="InterPro" id="IPR017900">
    <property type="entry name" value="4Fe4S_Fe_S_CS"/>
</dbReference>
<keyword evidence="14 17" id="KW-0411">Iron-sulfur</keyword>
<dbReference type="FunFam" id="3.10.20.30:FF:000007">
    <property type="entry name" value="Succinate dehydrogenase [ubiquinone] iron-sulfur subunit, mitochondrial"/>
    <property type="match status" value="1"/>
</dbReference>
<keyword evidence="12" id="KW-0560">Oxidoreductase</keyword>
<dbReference type="InterPro" id="IPR050573">
    <property type="entry name" value="SDH/FRD_Iron-Sulfur"/>
</dbReference>
<keyword evidence="8" id="KW-0816">Tricarboxylic acid cycle</keyword>
<protein>
    <recommendedName>
        <fullName evidence="5 17">Succinate dehydrogenase [ubiquinone] iron-sulfur subunit, mitochondrial</fullName>
        <ecNumber evidence="4 17">1.3.5.1</ecNumber>
    </recommendedName>
</protein>
<evidence type="ECO:0000256" key="7">
    <source>
        <dbReference type="ARBA" id="ARBA00022485"/>
    </source>
</evidence>
<evidence type="ECO:0000256" key="11">
    <source>
        <dbReference type="ARBA" id="ARBA00022982"/>
    </source>
</evidence>
<keyword evidence="17" id="KW-0999">Mitochondrion inner membrane</keyword>
<keyword evidence="19" id="KW-1185">Reference proteome</keyword>
<comment type="cofactor">
    <cofactor evidence="17">
        <name>[4Fe-4S] cluster</name>
        <dbReference type="ChEBI" id="CHEBI:49883"/>
    </cofactor>
    <text evidence="17">Binds 1 [4Fe-4S] cluster.</text>
</comment>
<dbReference type="GO" id="GO:0051539">
    <property type="term" value="F:4 iron, 4 sulfur cluster binding"/>
    <property type="evidence" value="ECO:0007669"/>
    <property type="project" value="UniProtKB-KW"/>
</dbReference>
<dbReference type="GO" id="GO:0031966">
    <property type="term" value="C:mitochondrial membrane"/>
    <property type="evidence" value="ECO:0000318"/>
    <property type="project" value="GO_Central"/>
</dbReference>
<dbReference type="PANTHER" id="PTHR11921:SF29">
    <property type="entry name" value="SUCCINATE DEHYDROGENASE [UBIQUINONE] IRON-SULFUR SUBUNIT, MITOCHONDRIAL"/>
    <property type="match status" value="1"/>
</dbReference>
<comment type="cofactor">
    <cofactor evidence="17">
        <name>[2Fe-2S] cluster</name>
        <dbReference type="ChEBI" id="CHEBI:190135"/>
    </cofactor>
    <text evidence="17">Binds 1 [2Fe-2S] cluster.</text>
</comment>
<reference evidence="18" key="2">
    <citation type="submission" date="2022-06" db="UniProtKB">
        <authorList>
            <consortium name="EnsemblMetazoa"/>
        </authorList>
    </citation>
    <scope>IDENTIFICATION</scope>
    <source>
        <strain evidence="18">PS312</strain>
    </source>
</reference>
<dbReference type="InterPro" id="IPR012675">
    <property type="entry name" value="Beta-grasp_dom_sf"/>
</dbReference>
<comment type="cofactor">
    <cofactor evidence="17">
        <name>[3Fe-4S] cluster</name>
        <dbReference type="ChEBI" id="CHEBI:21137"/>
    </cofactor>
    <text evidence="17">Binds 1 [3Fe-4S] cluster.</text>
</comment>
<keyword evidence="15 17" id="KW-0003">3Fe-4S</keyword>
<evidence type="ECO:0000313" key="18">
    <source>
        <dbReference type="EnsemblMetazoa" id="PPA33619.1"/>
    </source>
</evidence>
<dbReference type="GO" id="GO:0009055">
    <property type="term" value="F:electron transfer activity"/>
    <property type="evidence" value="ECO:0007669"/>
    <property type="project" value="InterPro"/>
</dbReference>
<dbReference type="GO" id="GO:0051538">
    <property type="term" value="F:3 iron, 4 sulfur cluster binding"/>
    <property type="evidence" value="ECO:0007669"/>
    <property type="project" value="UniProtKB-KW"/>
</dbReference>
<sequence>MMLARPSALLRIQEAAAAGAAVSRFSSTDKKVGKRIKTFEIYRYNPEEPNAKPKLQKYDIDLDNCGKMVLDALIKIKNEVDPTLTFRRSCREGICGSCAMNVAGSNNLACICNIDEDTSKSTKIYPLPHMFVVKIKLGEKQMHQSIKEREALDGLYECILCACCSTSCPSYWWNADKYLGPAVLMQSYSNVINDGPFTCRWIIDSRDDFAPERLHRMHDAYSAFKCHTILNCTKTCPKHLNPAKAIGEIKSLLTGMKTKPAPEKSLHNQIDVGHLVMEDQLDGGMKENELIEVDIGTNVEEENSFPRDVSMTDSRDYLLETTSFKMITKSLVNLPLKGSFLKFKQTACVGPSGRRFGVGETWNDDTNTYYYECKADGSYLRASIEGCIHHDKRGKVKIGERYDQGEYTYECQRKSSGAVQMCSVGCLHQGQRFAIGEQWPDGDFVFYCDQKGGRCQKKCVGCQYRNKRLYDGDRYQKDKTVYQCHVRRDTYGHKPVACVSVDNDGTKVERVIGCRWYVQDSVSKVEQSCHLDGEQAKIITEGCIYRYNGFDTIWLTPNTYTIWNKPDGKPIGLACKPASNGAILVTFEADQASFQASGLKYDSPRGK</sequence>
<dbReference type="EC" id="1.3.5.1" evidence="4 17"/>
<evidence type="ECO:0000256" key="13">
    <source>
        <dbReference type="ARBA" id="ARBA00023004"/>
    </source>
</evidence>
<dbReference type="InterPro" id="IPR006058">
    <property type="entry name" value="2Fe2S_fd_BS"/>
</dbReference>
<keyword evidence="11" id="KW-0249">Electron transport</keyword>
<evidence type="ECO:0000256" key="15">
    <source>
        <dbReference type="ARBA" id="ARBA00023291"/>
    </source>
</evidence>
<dbReference type="PANTHER" id="PTHR11921">
    <property type="entry name" value="SUCCINATE DEHYDROGENASE IRON-SULFUR PROTEIN"/>
    <property type="match status" value="1"/>
</dbReference>
<evidence type="ECO:0000313" key="19">
    <source>
        <dbReference type="Proteomes" id="UP000005239"/>
    </source>
</evidence>
<dbReference type="Pfam" id="PF13085">
    <property type="entry name" value="Fer2_3"/>
    <property type="match status" value="1"/>
</dbReference>
<evidence type="ECO:0000256" key="14">
    <source>
        <dbReference type="ARBA" id="ARBA00023014"/>
    </source>
</evidence>
<dbReference type="GO" id="GO:0009060">
    <property type="term" value="P:aerobic respiration"/>
    <property type="evidence" value="ECO:0000318"/>
    <property type="project" value="GO_Central"/>
</dbReference>
<dbReference type="PROSITE" id="PS51085">
    <property type="entry name" value="2FE2S_FER_2"/>
    <property type="match status" value="1"/>
</dbReference>
<dbReference type="Gene3D" id="1.10.1060.10">
    <property type="entry name" value="Alpha-helical ferredoxin"/>
    <property type="match status" value="1"/>
</dbReference>
<dbReference type="Gene3D" id="3.10.20.30">
    <property type="match status" value="1"/>
</dbReference>